<proteinExistence type="predicted"/>
<gene>
    <name evidence="1" type="ORF">KXQ929_LOCUS50551</name>
</gene>
<feature type="non-terminal residue" evidence="1">
    <location>
        <position position="102"/>
    </location>
</feature>
<feature type="non-terminal residue" evidence="1">
    <location>
        <position position="1"/>
    </location>
</feature>
<evidence type="ECO:0000313" key="1">
    <source>
        <dbReference type="EMBL" id="CAF4392610.1"/>
    </source>
</evidence>
<dbReference type="GO" id="GO:0003729">
    <property type="term" value="F:mRNA binding"/>
    <property type="evidence" value="ECO:0007669"/>
    <property type="project" value="TreeGrafter"/>
</dbReference>
<dbReference type="SUPFAM" id="SSF48371">
    <property type="entry name" value="ARM repeat"/>
    <property type="match status" value="1"/>
</dbReference>
<accession>A0A820NT84</accession>
<dbReference type="GO" id="GO:0005730">
    <property type="term" value="C:nucleolus"/>
    <property type="evidence" value="ECO:0007669"/>
    <property type="project" value="TreeGrafter"/>
</dbReference>
<dbReference type="AlphaFoldDB" id="A0A820NT84"/>
<dbReference type="PANTHER" id="PTHR13389:SF0">
    <property type="entry name" value="PUMILIO HOMOLOG 3"/>
    <property type="match status" value="1"/>
</dbReference>
<evidence type="ECO:0000313" key="2">
    <source>
        <dbReference type="Proteomes" id="UP000663868"/>
    </source>
</evidence>
<reference evidence="1" key="1">
    <citation type="submission" date="2021-02" db="EMBL/GenBank/DDBJ databases">
        <authorList>
            <person name="Nowell W R."/>
        </authorList>
    </citation>
    <scope>NUCLEOTIDE SEQUENCE</scope>
</reference>
<dbReference type="Proteomes" id="UP000663868">
    <property type="component" value="Unassembled WGS sequence"/>
</dbReference>
<dbReference type="Gene3D" id="1.25.10.10">
    <property type="entry name" value="Leucine-rich Repeat Variant"/>
    <property type="match status" value="1"/>
</dbReference>
<protein>
    <submittedName>
        <fullName evidence="1">Uncharacterized protein</fullName>
    </submittedName>
</protein>
<dbReference type="InterPro" id="IPR040059">
    <property type="entry name" value="PUM3"/>
</dbReference>
<dbReference type="InterPro" id="IPR011989">
    <property type="entry name" value="ARM-like"/>
</dbReference>
<dbReference type="EMBL" id="CAJOBB010023378">
    <property type="protein sequence ID" value="CAF4392610.1"/>
    <property type="molecule type" value="Genomic_DNA"/>
</dbReference>
<sequence>IGCRVLELCYNDFCNSAERFQLVQEFYGREYTILKTTDVKNIEELLASKTATGQRTNVLDYMQENLMACIQKDLLSTSIVHRVMHEYIRNANEKGREELIDA</sequence>
<dbReference type="GO" id="GO:0006417">
    <property type="term" value="P:regulation of translation"/>
    <property type="evidence" value="ECO:0007669"/>
    <property type="project" value="TreeGrafter"/>
</dbReference>
<organism evidence="1 2">
    <name type="scientific">Adineta steineri</name>
    <dbReference type="NCBI Taxonomy" id="433720"/>
    <lineage>
        <taxon>Eukaryota</taxon>
        <taxon>Metazoa</taxon>
        <taxon>Spiralia</taxon>
        <taxon>Gnathifera</taxon>
        <taxon>Rotifera</taxon>
        <taxon>Eurotatoria</taxon>
        <taxon>Bdelloidea</taxon>
        <taxon>Adinetida</taxon>
        <taxon>Adinetidae</taxon>
        <taxon>Adineta</taxon>
    </lineage>
</organism>
<name>A0A820NT84_9BILA</name>
<dbReference type="PANTHER" id="PTHR13389">
    <property type="entry name" value="PUMILIO HOMOLOG 3"/>
    <property type="match status" value="1"/>
</dbReference>
<comment type="caution">
    <text evidence="1">The sequence shown here is derived from an EMBL/GenBank/DDBJ whole genome shotgun (WGS) entry which is preliminary data.</text>
</comment>
<dbReference type="InterPro" id="IPR016024">
    <property type="entry name" value="ARM-type_fold"/>
</dbReference>